<gene>
    <name evidence="1" type="ORF">I8D64_04610</name>
</gene>
<name>A0ABS1B7P8_9MICO</name>
<accession>A0ABS1B7P8</accession>
<evidence type="ECO:0000313" key="2">
    <source>
        <dbReference type="Proteomes" id="UP000612352"/>
    </source>
</evidence>
<organism evidence="1 2">
    <name type="scientific">Brachybacterium halotolerans</name>
    <dbReference type="NCBI Taxonomy" id="2795215"/>
    <lineage>
        <taxon>Bacteria</taxon>
        <taxon>Bacillati</taxon>
        <taxon>Actinomycetota</taxon>
        <taxon>Actinomycetes</taxon>
        <taxon>Micrococcales</taxon>
        <taxon>Dermabacteraceae</taxon>
        <taxon>Brachybacterium</taxon>
    </lineage>
</organism>
<dbReference type="RefSeq" id="WP_200501343.1">
    <property type="nucleotide sequence ID" value="NZ_JAEDAJ010000002.1"/>
</dbReference>
<keyword evidence="2" id="KW-1185">Reference proteome</keyword>
<protein>
    <submittedName>
        <fullName evidence="1">Uncharacterized protein</fullName>
    </submittedName>
</protein>
<proteinExistence type="predicted"/>
<comment type="caution">
    <text evidence="1">The sequence shown here is derived from an EMBL/GenBank/DDBJ whole genome shotgun (WGS) entry which is preliminary data.</text>
</comment>
<sequence length="118" mass="12681">MDTVGHPGSRVRVVRPERTVRRERDRIRAGLLLRVPGLEQRIVETSSGSLLVRFPAATAGTTCAGSADGIEIGRLPDRGGASWVVVVRRQGRASVRRCASVEQVVRSALIGLRSARAA</sequence>
<dbReference type="EMBL" id="JAEDAJ010000002">
    <property type="protein sequence ID" value="MBK0330678.1"/>
    <property type="molecule type" value="Genomic_DNA"/>
</dbReference>
<dbReference type="Proteomes" id="UP000612352">
    <property type="component" value="Unassembled WGS sequence"/>
</dbReference>
<evidence type="ECO:0000313" key="1">
    <source>
        <dbReference type="EMBL" id="MBK0330678.1"/>
    </source>
</evidence>
<reference evidence="1 2" key="1">
    <citation type="submission" date="2020-12" db="EMBL/GenBank/DDBJ databases">
        <title>Brachybacterium sp. MASK1Z-5, whole genome shotgun sequence.</title>
        <authorList>
            <person name="Tuo L."/>
        </authorList>
    </citation>
    <scope>NUCLEOTIDE SEQUENCE [LARGE SCALE GENOMIC DNA]</scope>
    <source>
        <strain evidence="1 2">MASK1Z-5</strain>
    </source>
</reference>